<comment type="caution">
    <text evidence="2">The sequence shown here is derived from an EMBL/GenBank/DDBJ whole genome shotgun (WGS) entry which is preliminary data.</text>
</comment>
<dbReference type="RefSeq" id="WP_155082435.1">
    <property type="nucleotide sequence ID" value="NZ_WMIA01000001.1"/>
</dbReference>
<dbReference type="InterPro" id="IPR012869">
    <property type="entry name" value="RHH_5"/>
</dbReference>
<name>A0A844GR33_9CHRO</name>
<dbReference type="Pfam" id="PF07878">
    <property type="entry name" value="RHH_5"/>
    <property type="match status" value="1"/>
</dbReference>
<evidence type="ECO:0000259" key="1">
    <source>
        <dbReference type="Pfam" id="PF07878"/>
    </source>
</evidence>
<feature type="domain" description="CopG-like ribbon-helix-helix" evidence="1">
    <location>
        <begin position="2"/>
        <end position="44"/>
    </location>
</feature>
<evidence type="ECO:0000313" key="3">
    <source>
        <dbReference type="Proteomes" id="UP000437131"/>
    </source>
</evidence>
<dbReference type="AlphaFoldDB" id="A0A844GR33"/>
<reference evidence="2 3" key="1">
    <citation type="submission" date="2019-11" db="EMBL/GenBank/DDBJ databases">
        <title>Isolation of a new High Light Tolerant Cyanobacteria.</title>
        <authorList>
            <person name="Dobson Z."/>
            <person name="Vaughn N."/>
            <person name="Vaughn M."/>
            <person name="Fromme P."/>
            <person name="Mazor Y."/>
        </authorList>
    </citation>
    <scope>NUCLEOTIDE SEQUENCE [LARGE SCALE GENOMIC DNA]</scope>
    <source>
        <strain evidence="2 3">0216</strain>
    </source>
</reference>
<sequence>MSKRVYITLSDKVYENLVQEAKSQGRTTANLASYLVGKGIESLQKSA</sequence>
<gene>
    <name evidence="2" type="ORF">GGC33_00985</name>
</gene>
<dbReference type="InterPro" id="IPR013321">
    <property type="entry name" value="Arc_rbn_hlx_hlx"/>
</dbReference>
<dbReference type="Proteomes" id="UP000437131">
    <property type="component" value="Unassembled WGS sequence"/>
</dbReference>
<dbReference type="Gene3D" id="1.10.1220.10">
    <property type="entry name" value="Met repressor-like"/>
    <property type="match status" value="1"/>
</dbReference>
<evidence type="ECO:0000313" key="2">
    <source>
        <dbReference type="EMBL" id="MTF37512.1"/>
    </source>
</evidence>
<protein>
    <recommendedName>
        <fullName evidence="1">CopG-like ribbon-helix-helix domain-containing protein</fullName>
    </recommendedName>
</protein>
<organism evidence="2 3">
    <name type="scientific">Cyanobacterium aponinum 0216</name>
    <dbReference type="NCBI Taxonomy" id="2676140"/>
    <lineage>
        <taxon>Bacteria</taxon>
        <taxon>Bacillati</taxon>
        <taxon>Cyanobacteriota</taxon>
        <taxon>Cyanophyceae</taxon>
        <taxon>Oscillatoriophycideae</taxon>
        <taxon>Chroococcales</taxon>
        <taxon>Geminocystaceae</taxon>
        <taxon>Cyanobacterium</taxon>
    </lineage>
</organism>
<accession>A0A844GR33</accession>
<dbReference type="GO" id="GO:0006355">
    <property type="term" value="P:regulation of DNA-templated transcription"/>
    <property type="evidence" value="ECO:0007669"/>
    <property type="project" value="InterPro"/>
</dbReference>
<proteinExistence type="predicted"/>
<dbReference type="EMBL" id="WMIA01000001">
    <property type="protein sequence ID" value="MTF37512.1"/>
    <property type="molecule type" value="Genomic_DNA"/>
</dbReference>